<dbReference type="Proteomes" id="UP000289792">
    <property type="component" value="Unassembled WGS sequence"/>
</dbReference>
<protein>
    <submittedName>
        <fullName evidence="4">Cell filamentation protein Fic</fullName>
    </submittedName>
</protein>
<gene>
    <name evidence="4" type="ORF">ESZ48_09985</name>
</gene>
<dbReference type="EMBL" id="SDDZ01000005">
    <property type="protein sequence ID" value="RXJ49781.1"/>
    <property type="molecule type" value="Genomic_DNA"/>
</dbReference>
<dbReference type="PROSITE" id="PS51459">
    <property type="entry name" value="FIDO"/>
    <property type="match status" value="1"/>
</dbReference>
<reference evidence="4 5" key="1">
    <citation type="submission" date="2019-01" db="EMBL/GenBank/DDBJ databases">
        <title>Genome sequence of the Antarctic species Gelidibacter gilvus ACAM 158(T).</title>
        <authorList>
            <person name="Bowman J.P."/>
        </authorList>
    </citation>
    <scope>NUCLEOTIDE SEQUENCE [LARGE SCALE GENOMIC DNA]</scope>
    <source>
        <strain evidence="4 5">IC158</strain>
    </source>
</reference>
<proteinExistence type="predicted"/>
<name>A0A4Q0XID4_9FLAO</name>
<dbReference type="GO" id="GO:0005524">
    <property type="term" value="F:ATP binding"/>
    <property type="evidence" value="ECO:0007669"/>
    <property type="project" value="UniProtKB-KW"/>
</dbReference>
<dbReference type="InterPro" id="IPR036597">
    <property type="entry name" value="Fido-like_dom_sf"/>
</dbReference>
<dbReference type="SUPFAM" id="SSF140931">
    <property type="entry name" value="Fic-like"/>
    <property type="match status" value="1"/>
</dbReference>
<evidence type="ECO:0000259" key="3">
    <source>
        <dbReference type="PROSITE" id="PS51459"/>
    </source>
</evidence>
<evidence type="ECO:0000313" key="5">
    <source>
        <dbReference type="Proteomes" id="UP000289792"/>
    </source>
</evidence>
<dbReference type="Gene3D" id="1.10.3290.10">
    <property type="entry name" value="Fido-like domain"/>
    <property type="match status" value="1"/>
</dbReference>
<keyword evidence="2" id="KW-0067">ATP-binding</keyword>
<dbReference type="InterPro" id="IPR040198">
    <property type="entry name" value="Fido_containing"/>
</dbReference>
<dbReference type="RefSeq" id="WP_129017284.1">
    <property type="nucleotide sequence ID" value="NZ_SDDZ01000005.1"/>
</dbReference>
<organism evidence="4 5">
    <name type="scientific">Gelidibacter gilvus</name>
    <dbReference type="NCBI Taxonomy" id="59602"/>
    <lineage>
        <taxon>Bacteria</taxon>
        <taxon>Pseudomonadati</taxon>
        <taxon>Bacteroidota</taxon>
        <taxon>Flavobacteriia</taxon>
        <taxon>Flavobacteriales</taxon>
        <taxon>Flavobacteriaceae</taxon>
        <taxon>Gelidibacter</taxon>
    </lineage>
</organism>
<feature type="active site" evidence="1">
    <location>
        <position position="340"/>
    </location>
</feature>
<keyword evidence="5" id="KW-1185">Reference proteome</keyword>
<dbReference type="PANTHER" id="PTHR13504:SF38">
    <property type="entry name" value="FIDO DOMAIN-CONTAINING PROTEIN"/>
    <property type="match status" value="1"/>
</dbReference>
<evidence type="ECO:0000313" key="4">
    <source>
        <dbReference type="EMBL" id="RXJ49781.1"/>
    </source>
</evidence>
<comment type="caution">
    <text evidence="4">The sequence shown here is derived from an EMBL/GenBank/DDBJ whole genome shotgun (WGS) entry which is preliminary data.</text>
</comment>
<dbReference type="InterPro" id="IPR003812">
    <property type="entry name" value="Fido"/>
</dbReference>
<feature type="binding site" evidence="2">
    <location>
        <begin position="344"/>
        <end position="351"/>
    </location>
    <ligand>
        <name>ATP</name>
        <dbReference type="ChEBI" id="CHEBI:30616"/>
    </ligand>
</feature>
<keyword evidence="2" id="KW-0547">Nucleotide-binding</keyword>
<feature type="domain" description="Fido" evidence="3">
    <location>
        <begin position="252"/>
        <end position="403"/>
    </location>
</feature>
<evidence type="ECO:0000256" key="2">
    <source>
        <dbReference type="PIRSR" id="PIRSR640198-2"/>
    </source>
</evidence>
<dbReference type="PANTHER" id="PTHR13504">
    <property type="entry name" value="FIDO DOMAIN-CONTAINING PROTEIN DDB_G0283145"/>
    <property type="match status" value="1"/>
</dbReference>
<accession>A0A4Q0XID4</accession>
<dbReference type="OrthoDB" id="9814400at2"/>
<evidence type="ECO:0000256" key="1">
    <source>
        <dbReference type="PIRSR" id="PIRSR640198-1"/>
    </source>
</evidence>
<sequence>MSNCFSRQITVFHNRNTPEAGTLAGYALLIEFLLEETNKVAPLPRRLTLVTDKHQRYDTEQWQVFTKRHKPKDDLISHIIFALKYEGIDLFILKQVFLNLSEDTIKEYILSEPTGQYARRIWFLYEWLFEKKLDIPDLKIGSYVEVVNAKLQFPGPTVNSTRHRVKNNLPGTRDFCPMINRTDKIEAYQEKDFSNKMEFDLKGKDRNLIRRTAAFLLLKDSKASFAIEGEKPENLRARNWGKAIGQAGKKELNLQELERLQDIVIGQNKLKQMGLRTEEGFIGEHDRETFAPIPDHVSAKAKDLPLLINGLLETNKILNDSPYDPILMATHIAFGFVFIHPFSDGNGRLHRYLMHHTLISKKYTSRDMIFPISAAILNNISKYQDVLEAFSETRLEWIDWVITADYNVEILNETIDLYRYADLTVQAEFLYECVEETIEEIIPNEIKFLERHDHMVEFINRVVTLPDTNIDLLIKFLIQNNGKLSQVKKAKFFDEIPQEVIVKIENEFAELF</sequence>
<dbReference type="Pfam" id="PF02661">
    <property type="entry name" value="Fic"/>
    <property type="match status" value="1"/>
</dbReference>
<dbReference type="AlphaFoldDB" id="A0A4Q0XID4"/>